<name>Q21DX0_SACD2</name>
<sequence>METETLQEEIKSLLDQLGWSKNRLAREIYVFTHDVDEELEIKRFEESLRKQLRRSTTSAERLKGYLEFIYQHDEYLKTESLKPKYFQSGLLSNKMESGMKSISKRLNRIIEGANDL</sequence>
<dbReference type="EMBL" id="CP000282">
    <property type="protein sequence ID" value="ABD83109.1"/>
    <property type="molecule type" value="Genomic_DNA"/>
</dbReference>
<accession>Q21DX0</accession>
<gene>
    <name evidence="1" type="ordered locus">Sde_3854</name>
</gene>
<dbReference type="KEGG" id="sde:Sde_3854"/>
<proteinExistence type="predicted"/>
<dbReference type="AlphaFoldDB" id="Q21DX0"/>
<dbReference type="GeneID" id="98615451"/>
<evidence type="ECO:0000313" key="1">
    <source>
        <dbReference type="EMBL" id="ABD83109.1"/>
    </source>
</evidence>
<dbReference type="RefSeq" id="WP_011470324.1">
    <property type="nucleotide sequence ID" value="NC_007912.1"/>
</dbReference>
<dbReference type="Proteomes" id="UP000001947">
    <property type="component" value="Chromosome"/>
</dbReference>
<protein>
    <submittedName>
        <fullName evidence="1">Uncharacterized protein</fullName>
    </submittedName>
</protein>
<dbReference type="eggNOG" id="ENOG5033BR1">
    <property type="taxonomic scope" value="Bacteria"/>
</dbReference>
<reference evidence="1 2" key="1">
    <citation type="journal article" date="2008" name="PLoS Genet.">
        <title>Complete genome sequence of the complex carbohydrate-degrading marine bacterium, Saccharophagus degradans strain 2-40 T.</title>
        <authorList>
            <person name="Weiner R.M."/>
            <person name="Taylor L.E.II."/>
            <person name="Henrissat B."/>
            <person name="Hauser L."/>
            <person name="Land M."/>
            <person name="Coutinho P.M."/>
            <person name="Rancurel C."/>
            <person name="Saunders E.H."/>
            <person name="Longmire A.G."/>
            <person name="Zhang H."/>
            <person name="Bayer E.A."/>
            <person name="Gilbert H.J."/>
            <person name="Larimer F."/>
            <person name="Zhulin I.B."/>
            <person name="Ekborg N.A."/>
            <person name="Lamed R."/>
            <person name="Richardson P.M."/>
            <person name="Borovok I."/>
            <person name="Hutcheson S."/>
        </authorList>
    </citation>
    <scope>NUCLEOTIDE SEQUENCE [LARGE SCALE GENOMIC DNA]</scope>
    <source>
        <strain evidence="2">2-40 / ATCC 43961 / DSM 17024</strain>
    </source>
</reference>
<dbReference type="HOGENOM" id="CLU_163442_0_0_6"/>
<evidence type="ECO:0000313" key="2">
    <source>
        <dbReference type="Proteomes" id="UP000001947"/>
    </source>
</evidence>
<organism evidence="1 2">
    <name type="scientific">Saccharophagus degradans (strain 2-40 / ATCC 43961 / DSM 17024)</name>
    <dbReference type="NCBI Taxonomy" id="203122"/>
    <lineage>
        <taxon>Bacteria</taxon>
        <taxon>Pseudomonadati</taxon>
        <taxon>Pseudomonadota</taxon>
        <taxon>Gammaproteobacteria</taxon>
        <taxon>Cellvibrionales</taxon>
        <taxon>Cellvibrionaceae</taxon>
        <taxon>Saccharophagus</taxon>
    </lineage>
</organism>
<dbReference type="OrthoDB" id="6369677at2"/>
<keyword evidence="2" id="KW-1185">Reference proteome</keyword>